<comment type="caution">
    <text evidence="3">The sequence shown here is derived from an EMBL/GenBank/DDBJ whole genome shotgun (WGS) entry which is preliminary data.</text>
</comment>
<reference evidence="3 4" key="1">
    <citation type="submission" date="2023-09" db="EMBL/GenBank/DDBJ databases">
        <authorList>
            <person name="Rey-Velasco X."/>
        </authorList>
    </citation>
    <scope>NUCLEOTIDE SEQUENCE [LARGE SCALE GENOMIC DNA]</scope>
    <source>
        <strain evidence="3 4">W335</strain>
    </source>
</reference>
<evidence type="ECO:0000256" key="1">
    <source>
        <dbReference type="SAM" id="MobiDB-lite"/>
    </source>
</evidence>
<feature type="chain" id="PRO_5046746406" evidence="2">
    <location>
        <begin position="29"/>
        <end position="94"/>
    </location>
</feature>
<feature type="signal peptide" evidence="2">
    <location>
        <begin position="1"/>
        <end position="28"/>
    </location>
</feature>
<dbReference type="Proteomes" id="UP001251857">
    <property type="component" value="Unassembled WGS sequence"/>
</dbReference>
<evidence type="ECO:0000313" key="3">
    <source>
        <dbReference type="EMBL" id="MDT0633738.1"/>
    </source>
</evidence>
<name>A0ABU3BWR3_9GAMM</name>
<proteinExistence type="predicted"/>
<accession>A0ABU3BWR3</accession>
<gene>
    <name evidence="3" type="ORF">RM532_02065</name>
</gene>
<evidence type="ECO:0000256" key="2">
    <source>
        <dbReference type="SAM" id="SignalP"/>
    </source>
</evidence>
<keyword evidence="2" id="KW-0732">Signal</keyword>
<feature type="region of interest" description="Disordered" evidence="1">
    <location>
        <begin position="27"/>
        <end position="94"/>
    </location>
</feature>
<keyword evidence="4" id="KW-1185">Reference proteome</keyword>
<organism evidence="3 4">
    <name type="scientific">Spectribacter hydrogenoxidans</name>
    <dbReference type="NCBI Taxonomy" id="3075608"/>
    <lineage>
        <taxon>Bacteria</taxon>
        <taxon>Pseudomonadati</taxon>
        <taxon>Pseudomonadota</taxon>
        <taxon>Gammaproteobacteria</taxon>
        <taxon>Salinisphaerales</taxon>
        <taxon>Salinisphaeraceae</taxon>
        <taxon>Spectribacter</taxon>
    </lineage>
</organism>
<evidence type="ECO:0000313" key="4">
    <source>
        <dbReference type="Proteomes" id="UP001251857"/>
    </source>
</evidence>
<sequence>MRNLKTSRSIAPALLVAFGMAGAGPAMAEKNWKEDQGSNAPKKEQSADQYGGQGTSGQPQPGADRQGGDAGYGKEAEGRQQQKQQQSAGESGSW</sequence>
<dbReference type="RefSeq" id="WP_311651458.1">
    <property type="nucleotide sequence ID" value="NZ_JAVRIB010000002.1"/>
</dbReference>
<dbReference type="EMBL" id="JAVRIB010000002">
    <property type="protein sequence ID" value="MDT0633738.1"/>
    <property type="molecule type" value="Genomic_DNA"/>
</dbReference>
<protein>
    <submittedName>
        <fullName evidence="3">Uncharacterized protein</fullName>
    </submittedName>
</protein>
<feature type="compositionally biased region" description="Low complexity" evidence="1">
    <location>
        <begin position="81"/>
        <end position="94"/>
    </location>
</feature>
<feature type="compositionally biased region" description="Basic and acidic residues" evidence="1">
    <location>
        <begin position="30"/>
        <end position="46"/>
    </location>
</feature>